<gene>
    <name evidence="1" type="ORF">SAMN02787118_10124</name>
</gene>
<evidence type="ECO:0000313" key="1">
    <source>
        <dbReference type="EMBL" id="SFE23081.1"/>
    </source>
</evidence>
<dbReference type="AlphaFoldDB" id="A0A1I1YUG7"/>
<protein>
    <submittedName>
        <fullName evidence="1">Uncharacterized protein</fullName>
    </submittedName>
</protein>
<reference evidence="1 2" key="1">
    <citation type="submission" date="2016-10" db="EMBL/GenBank/DDBJ databases">
        <authorList>
            <person name="de Groot N.N."/>
        </authorList>
    </citation>
    <scope>NUCLEOTIDE SEQUENCE [LARGE SCALE GENOMIC DNA]</scope>
    <source>
        <strain evidence="1 2">OK461</strain>
    </source>
</reference>
<proteinExistence type="predicted"/>
<name>A0A1I1YUG7_9ACTN</name>
<evidence type="ECO:0000313" key="2">
    <source>
        <dbReference type="Proteomes" id="UP000181942"/>
    </source>
</evidence>
<sequence length="86" mass="10285">MTFRRRVELAHFSRERIPEPGSPTRFERRVGDCHHYVMRRSYGVVDDVPRGQCPGCFDCFDRLFHRPQFLSTVIRPVRKDSHVREP</sequence>
<organism evidence="1 2">
    <name type="scientific">Streptomyces mirabilis</name>
    <dbReference type="NCBI Taxonomy" id="68239"/>
    <lineage>
        <taxon>Bacteria</taxon>
        <taxon>Bacillati</taxon>
        <taxon>Actinomycetota</taxon>
        <taxon>Actinomycetes</taxon>
        <taxon>Kitasatosporales</taxon>
        <taxon>Streptomycetaceae</taxon>
        <taxon>Streptomyces</taxon>
    </lineage>
</organism>
<dbReference type="EMBL" id="FONR01000001">
    <property type="protein sequence ID" value="SFE23081.1"/>
    <property type="molecule type" value="Genomic_DNA"/>
</dbReference>
<accession>A0A1I1YUG7</accession>
<dbReference type="Proteomes" id="UP000181942">
    <property type="component" value="Unassembled WGS sequence"/>
</dbReference>